<dbReference type="OrthoDB" id="1081807at2759"/>
<organism evidence="1 2">
    <name type="scientific">Trachipleistophora hominis</name>
    <name type="common">Microsporidian parasite</name>
    <dbReference type="NCBI Taxonomy" id="72359"/>
    <lineage>
        <taxon>Eukaryota</taxon>
        <taxon>Fungi</taxon>
        <taxon>Fungi incertae sedis</taxon>
        <taxon>Microsporidia</taxon>
        <taxon>Pleistophoridae</taxon>
        <taxon>Trachipleistophora</taxon>
    </lineage>
</organism>
<protein>
    <submittedName>
        <fullName evidence="1">Putative LRR containing protein</fullName>
    </submittedName>
</protein>
<accession>L7JYX1</accession>
<dbReference type="VEuPathDB" id="MicrosporidiaDB:THOM_1078"/>
<name>L7JYX1_TRAHO</name>
<evidence type="ECO:0000313" key="1">
    <source>
        <dbReference type="EMBL" id="ELQ75957.1"/>
    </source>
</evidence>
<dbReference type="Proteomes" id="UP000011185">
    <property type="component" value="Unassembled WGS sequence"/>
</dbReference>
<dbReference type="InParanoid" id="L7JYX1"/>
<evidence type="ECO:0000313" key="2">
    <source>
        <dbReference type="Proteomes" id="UP000011185"/>
    </source>
</evidence>
<feature type="non-terminal residue" evidence="1">
    <location>
        <position position="746"/>
    </location>
</feature>
<reference evidence="1 2" key="1">
    <citation type="journal article" date="2012" name="PLoS Pathog.">
        <title>The genome of the obligate intracellular parasite Trachipleistophora hominis: new insights into microsporidian genome dynamics and reductive evolution.</title>
        <authorList>
            <person name="Heinz E."/>
            <person name="Williams T.A."/>
            <person name="Nakjang S."/>
            <person name="Noel C.J."/>
            <person name="Swan D.C."/>
            <person name="Goldberg A.V."/>
            <person name="Harris S.R."/>
            <person name="Weinmaier T."/>
            <person name="Markert S."/>
            <person name="Becher D."/>
            <person name="Bernhardt J."/>
            <person name="Dagan T."/>
            <person name="Hacker C."/>
            <person name="Lucocq J.M."/>
            <person name="Schweder T."/>
            <person name="Rattei T."/>
            <person name="Hall N."/>
            <person name="Hirt R.P."/>
            <person name="Embley T.M."/>
        </authorList>
    </citation>
    <scope>NUCLEOTIDE SEQUENCE [LARGE SCALE GENOMIC DNA]</scope>
</reference>
<dbReference type="HOGENOM" id="CLU_372629_0_0_1"/>
<dbReference type="EMBL" id="JH993896">
    <property type="protein sequence ID" value="ELQ75957.1"/>
    <property type="molecule type" value="Genomic_DNA"/>
</dbReference>
<keyword evidence="2" id="KW-1185">Reference proteome</keyword>
<dbReference type="AlphaFoldDB" id="L7JYX1"/>
<sequence length="746" mass="85281">MVTINKDCKYLSASYCKCRISLIISTFIEKLELVNCKKIEAIDKCQRMPRVLRLINIGYDLRIVFYEEGTKEICESTNNYKANIGRLLVPSSCNNVVFYRFIGAVDLSIFGLGQLNSTEIHKISFKYTYDNCDGVHILHIYNGIIEQNFCNCSLKYKLLIQNIIIAGNNALVINENCALVKVKNCTGNIIIPKILREDHNLILPVDGSSLIYIRKQPNEKYHMYLRDVTIKVTIFLGPKVENIIMTNVKSDCDAILALNQSIRYFVVSNCDINIYRQVIEVNDNIIKLRTSNVVCKPSTEKIFVVKKFLYIENDQLSGNITKLTVKECEIMQGYKLSIDSSCKYICISAYAGEIISSGLSNTGTVSMQSSKDGRFIFLKDQFNESYSMLLYNCTLTNTIKIQLKVQNVVLKNVSVNDEPRPGTNECSKWSNFFELGDLQSIVLSNIEIFDFRRCINLNYLRLETITINQDVSFSNSLKILELIDVTLTGGGKLRLAGDLKRLHISGETGESLLHQLLDTNITESHVTATSKEKLCCYLKDIDFQCNFCVPEETETLHLRDIKMQKGKILKINRNCRRLEITSFVGVLDITEAKLLQNVVLHNKLPRIVNGQWIYLDSNMSNEYSKDDVPDCIFPNSLKTIVCKKIEHNYSSGLIIGEECEELSIISCTGKYDLSRIKKLRKLVFYPSQNENFFITFPDLCHVKELDMAYNGSLMYFKRLLVSCKNVKKLIIRALTFDFDMFRPPKT</sequence>
<gene>
    <name evidence="1" type="ORF">THOM_1078</name>
</gene>
<proteinExistence type="predicted"/>